<evidence type="ECO:0000256" key="3">
    <source>
        <dbReference type="SAM" id="MobiDB-lite"/>
    </source>
</evidence>
<reference evidence="5 6" key="1">
    <citation type="journal article" date="2012" name="BMC Genomics">
        <title>Complete genome sequence of Saccharothrix espanaensis DSM 44229T and comparison to the other completely sequenced Pseudonocardiaceae.</title>
        <authorList>
            <person name="Strobel T."/>
            <person name="Al-Dilaimi A."/>
            <person name="Blom J."/>
            <person name="Gessner A."/>
            <person name="Kalinowski J."/>
            <person name="Luzhetska M."/>
            <person name="Puhler A."/>
            <person name="Szczepanowski R."/>
            <person name="Bechthold A."/>
            <person name="Ruckert C."/>
        </authorList>
    </citation>
    <scope>NUCLEOTIDE SEQUENCE [LARGE SCALE GENOMIC DNA]</scope>
    <source>
        <strain evidence="6">ATCC 51144 / DSM 44229 / JCM 9112 / NBRC 15066 / NRRL 15764</strain>
    </source>
</reference>
<sequence>MTIRGPASPSGGPSPPAKLRPARKRCALRGVLIRRASTSDLPTVLPLLREFYEVDGHDYDEAVLTAALGPLLADDAFGQVWLFDTGYAVLTWGYSLESGGRDALLDEFFVRNRGGGVGGKVIEDLAQACREAGARRMILETEAPNDAARRFYGRHGFVPEASTWMMRDL</sequence>
<dbReference type="BioCyc" id="SESP1179773:BN6_RS08620-MONOMER"/>
<dbReference type="Pfam" id="PF00583">
    <property type="entry name" value="Acetyltransf_1"/>
    <property type="match status" value="1"/>
</dbReference>
<dbReference type="Proteomes" id="UP000006281">
    <property type="component" value="Chromosome"/>
</dbReference>
<dbReference type="PANTHER" id="PTHR43877">
    <property type="entry name" value="AMINOALKYLPHOSPHONATE N-ACETYLTRANSFERASE-RELATED-RELATED"/>
    <property type="match status" value="1"/>
</dbReference>
<dbReference type="PANTHER" id="PTHR43877:SF2">
    <property type="entry name" value="AMINOALKYLPHOSPHONATE N-ACETYLTRANSFERASE-RELATED"/>
    <property type="match status" value="1"/>
</dbReference>
<dbReference type="InterPro" id="IPR050832">
    <property type="entry name" value="Bact_Acetyltransf"/>
</dbReference>
<keyword evidence="6" id="KW-1185">Reference proteome</keyword>
<evidence type="ECO:0000313" key="6">
    <source>
        <dbReference type="Proteomes" id="UP000006281"/>
    </source>
</evidence>
<dbReference type="STRING" id="1179773.BN6_17570"/>
<name>K0JY18_SACES</name>
<dbReference type="Gene3D" id="3.40.630.30">
    <property type="match status" value="1"/>
</dbReference>
<dbReference type="PATRIC" id="fig|1179773.3.peg.1762"/>
<proteinExistence type="predicted"/>
<dbReference type="HOGENOM" id="CLU_013985_34_9_11"/>
<dbReference type="InterPro" id="IPR000182">
    <property type="entry name" value="GNAT_dom"/>
</dbReference>
<dbReference type="SUPFAM" id="SSF55729">
    <property type="entry name" value="Acyl-CoA N-acyltransferases (Nat)"/>
    <property type="match status" value="1"/>
</dbReference>
<organism evidence="5 6">
    <name type="scientific">Saccharothrix espanaensis (strain ATCC 51144 / DSM 44229 / JCM 9112 / NBRC 15066 / NRRL 15764)</name>
    <dbReference type="NCBI Taxonomy" id="1179773"/>
    <lineage>
        <taxon>Bacteria</taxon>
        <taxon>Bacillati</taxon>
        <taxon>Actinomycetota</taxon>
        <taxon>Actinomycetes</taxon>
        <taxon>Pseudonocardiales</taxon>
        <taxon>Pseudonocardiaceae</taxon>
        <taxon>Saccharothrix</taxon>
    </lineage>
</organism>
<dbReference type="eggNOG" id="COG0456">
    <property type="taxonomic scope" value="Bacteria"/>
</dbReference>
<feature type="compositionally biased region" description="Low complexity" evidence="3">
    <location>
        <begin position="1"/>
        <end position="11"/>
    </location>
</feature>
<accession>K0JY18</accession>
<evidence type="ECO:0000256" key="1">
    <source>
        <dbReference type="ARBA" id="ARBA00022679"/>
    </source>
</evidence>
<keyword evidence="2" id="KW-0012">Acyltransferase</keyword>
<evidence type="ECO:0000256" key="2">
    <source>
        <dbReference type="ARBA" id="ARBA00023315"/>
    </source>
</evidence>
<keyword evidence="1" id="KW-0808">Transferase</keyword>
<dbReference type="AlphaFoldDB" id="K0JY18"/>
<evidence type="ECO:0000259" key="4">
    <source>
        <dbReference type="PROSITE" id="PS51186"/>
    </source>
</evidence>
<dbReference type="InterPro" id="IPR016181">
    <property type="entry name" value="Acyl_CoA_acyltransferase"/>
</dbReference>
<dbReference type="GO" id="GO:0016747">
    <property type="term" value="F:acyltransferase activity, transferring groups other than amino-acyl groups"/>
    <property type="evidence" value="ECO:0007669"/>
    <property type="project" value="InterPro"/>
</dbReference>
<feature type="domain" description="N-acetyltransferase" evidence="4">
    <location>
        <begin position="31"/>
        <end position="169"/>
    </location>
</feature>
<gene>
    <name evidence="5" type="ordered locus">BN6_17570</name>
</gene>
<protein>
    <recommendedName>
        <fullName evidence="4">N-acetyltransferase domain-containing protein</fullName>
    </recommendedName>
</protein>
<dbReference type="PROSITE" id="PS51186">
    <property type="entry name" value="GNAT"/>
    <property type="match status" value="1"/>
</dbReference>
<evidence type="ECO:0000313" key="5">
    <source>
        <dbReference type="EMBL" id="CCH29078.1"/>
    </source>
</evidence>
<dbReference type="EMBL" id="HE804045">
    <property type="protein sequence ID" value="CCH29078.1"/>
    <property type="molecule type" value="Genomic_DNA"/>
</dbReference>
<dbReference type="KEGG" id="sesp:BN6_17570"/>
<feature type="region of interest" description="Disordered" evidence="3">
    <location>
        <begin position="1"/>
        <end position="21"/>
    </location>
</feature>